<feature type="binding site" evidence="3">
    <location>
        <position position="137"/>
    </location>
    <ligand>
        <name>substrate</name>
    </ligand>
</feature>
<dbReference type="AlphaFoldDB" id="N8Y9L8"/>
<name>N8Y9L8_ACIGI</name>
<gene>
    <name evidence="3" type="primary">rpiA</name>
    <name evidence="4" type="ORF">F964_02950</name>
</gene>
<dbReference type="Gene3D" id="3.30.70.260">
    <property type="match status" value="1"/>
</dbReference>
<dbReference type="EMBL" id="APPJ01000012">
    <property type="protein sequence ID" value="ENV16015.1"/>
    <property type="molecule type" value="Genomic_DNA"/>
</dbReference>
<dbReference type="NCBIfam" id="NF001924">
    <property type="entry name" value="PRK00702.1"/>
    <property type="match status" value="1"/>
</dbReference>
<evidence type="ECO:0000256" key="3">
    <source>
        <dbReference type="HAMAP-Rule" id="MF_00170"/>
    </source>
</evidence>
<dbReference type="HAMAP" id="MF_00170">
    <property type="entry name" value="Rib_5P_isom_A"/>
    <property type="match status" value="1"/>
</dbReference>
<accession>N8Y9L8</accession>
<dbReference type="GO" id="GO:0005829">
    <property type="term" value="C:cytosol"/>
    <property type="evidence" value="ECO:0007669"/>
    <property type="project" value="TreeGrafter"/>
</dbReference>
<proteinExistence type="inferred from homology"/>
<dbReference type="UniPathway" id="UPA00115">
    <property type="reaction ID" value="UER00412"/>
</dbReference>
<comment type="similarity">
    <text evidence="3">Belongs to the ribose 5-phosphate isomerase family.</text>
</comment>
<protein>
    <recommendedName>
        <fullName evidence="3">Ribose-5-phosphate isomerase A</fullName>
        <ecNumber evidence="3">5.3.1.6</ecNumber>
    </recommendedName>
    <alternativeName>
        <fullName evidence="3">Phosphoriboisomerase A</fullName>
        <shortName evidence="3">PRI</shortName>
    </alternativeName>
</protein>
<dbReference type="eggNOG" id="COG0120">
    <property type="taxonomic scope" value="Bacteria"/>
</dbReference>
<dbReference type="Gene3D" id="3.40.50.1360">
    <property type="match status" value="1"/>
</dbReference>
<evidence type="ECO:0000256" key="2">
    <source>
        <dbReference type="ARBA" id="ARBA00023235"/>
    </source>
</evidence>
<dbReference type="Proteomes" id="UP000013148">
    <property type="component" value="Unassembled WGS sequence"/>
</dbReference>
<sequence length="237" mass="25389">MQNVQEIEILLRDVMSLYATQDEKKQAAAQAALKHLPRGGILGVGTGSTVNFLIELLPQLQLEAAVASSEATAQRLKKLGIEVVDMNHVGGLDAYVDGADEIDRHLHMIKGGGAALTREKIVASIAKKFVCIVDDSKWVDQLGREFPLPIEVIPMARSAVARKIVSLGGDPVYREGVVTDNGNVILDVYNLNILNALEVEKTINDIPGVVCNGIFAINKADVAVVATNDGIEERTAG</sequence>
<organism evidence="4 5">
    <name type="scientific">Acinetobacter guillouiae NIPH 991</name>
    <dbReference type="NCBI Taxonomy" id="1217656"/>
    <lineage>
        <taxon>Bacteria</taxon>
        <taxon>Pseudomonadati</taxon>
        <taxon>Pseudomonadota</taxon>
        <taxon>Gammaproteobacteria</taxon>
        <taxon>Moraxellales</taxon>
        <taxon>Moraxellaceae</taxon>
        <taxon>Acinetobacter</taxon>
    </lineage>
</organism>
<comment type="pathway">
    <text evidence="3">Carbohydrate degradation; pentose phosphate pathway; D-ribose 5-phosphate from D-ribulose 5-phosphate (non-oxidative stage): step 1/1.</text>
</comment>
<dbReference type="FunFam" id="3.40.50.1360:FF:000001">
    <property type="entry name" value="Ribose-5-phosphate isomerase A"/>
    <property type="match status" value="1"/>
</dbReference>
<keyword evidence="2 3" id="KW-0413">Isomerase</keyword>
<feature type="binding site" evidence="3">
    <location>
        <begin position="46"/>
        <end position="49"/>
    </location>
    <ligand>
        <name>substrate</name>
    </ligand>
</feature>
<dbReference type="NCBIfam" id="TIGR00021">
    <property type="entry name" value="rpiA"/>
    <property type="match status" value="1"/>
</dbReference>
<dbReference type="HOGENOM" id="CLU_056590_1_1_6"/>
<dbReference type="GO" id="GO:0009052">
    <property type="term" value="P:pentose-phosphate shunt, non-oxidative branch"/>
    <property type="evidence" value="ECO:0007669"/>
    <property type="project" value="UniProtKB-UniRule"/>
</dbReference>
<dbReference type="EC" id="5.3.1.6" evidence="3"/>
<dbReference type="GO" id="GO:0006014">
    <property type="term" value="P:D-ribose metabolic process"/>
    <property type="evidence" value="ECO:0007669"/>
    <property type="project" value="TreeGrafter"/>
</dbReference>
<dbReference type="PANTHER" id="PTHR11934">
    <property type="entry name" value="RIBOSE-5-PHOSPHATE ISOMERASE"/>
    <property type="match status" value="1"/>
</dbReference>
<dbReference type="SUPFAM" id="SSF75445">
    <property type="entry name" value="D-ribose-5-phosphate isomerase (RpiA), lid domain"/>
    <property type="match status" value="1"/>
</dbReference>
<feature type="binding site" evidence="3">
    <location>
        <begin position="110"/>
        <end position="113"/>
    </location>
    <ligand>
        <name>substrate</name>
    </ligand>
</feature>
<dbReference type="GO" id="GO:0004751">
    <property type="term" value="F:ribose-5-phosphate isomerase activity"/>
    <property type="evidence" value="ECO:0007669"/>
    <property type="project" value="UniProtKB-UniRule"/>
</dbReference>
<dbReference type="InterPro" id="IPR020672">
    <property type="entry name" value="Ribose5P_isomerase_typA_subgr"/>
</dbReference>
<dbReference type="PANTHER" id="PTHR11934:SF0">
    <property type="entry name" value="RIBOSE-5-PHOSPHATE ISOMERASE"/>
    <property type="match status" value="1"/>
</dbReference>
<dbReference type="InterPro" id="IPR004788">
    <property type="entry name" value="Ribose5P_isomerase_type_A"/>
</dbReference>
<comment type="caution">
    <text evidence="4">The sequence shown here is derived from an EMBL/GenBank/DDBJ whole genome shotgun (WGS) entry which is preliminary data.</text>
</comment>
<dbReference type="FunFam" id="3.30.70.260:FF:000004">
    <property type="entry name" value="Ribose-5-phosphate isomerase A"/>
    <property type="match status" value="1"/>
</dbReference>
<evidence type="ECO:0000313" key="5">
    <source>
        <dbReference type="Proteomes" id="UP000013148"/>
    </source>
</evidence>
<dbReference type="CDD" id="cd01398">
    <property type="entry name" value="RPI_A"/>
    <property type="match status" value="1"/>
</dbReference>
<dbReference type="SUPFAM" id="SSF100950">
    <property type="entry name" value="NagB/RpiA/CoA transferase-like"/>
    <property type="match status" value="1"/>
</dbReference>
<evidence type="ECO:0000256" key="1">
    <source>
        <dbReference type="ARBA" id="ARBA00001713"/>
    </source>
</evidence>
<reference evidence="4 5" key="1">
    <citation type="submission" date="2013-02" db="EMBL/GenBank/DDBJ databases">
        <title>The Genome Sequence of Acinetobacter guillouiae NIPH 991.</title>
        <authorList>
            <consortium name="The Broad Institute Genome Sequencing Platform"/>
            <consortium name="The Broad Institute Genome Sequencing Center for Infectious Disease"/>
            <person name="Cerqueira G."/>
            <person name="Feldgarden M."/>
            <person name="Courvalin P."/>
            <person name="Perichon B."/>
            <person name="Grillot-Courvalin C."/>
            <person name="Clermont D."/>
            <person name="Rocha E."/>
            <person name="Yoon E.-J."/>
            <person name="Nemec A."/>
            <person name="Walker B."/>
            <person name="Young S.K."/>
            <person name="Zeng Q."/>
            <person name="Gargeya S."/>
            <person name="Fitzgerald M."/>
            <person name="Haas B."/>
            <person name="Abouelleil A."/>
            <person name="Alvarado L."/>
            <person name="Arachchi H.M."/>
            <person name="Berlin A.M."/>
            <person name="Chapman S.B."/>
            <person name="Dewar J."/>
            <person name="Goldberg J."/>
            <person name="Griggs A."/>
            <person name="Gujja S."/>
            <person name="Hansen M."/>
            <person name="Howarth C."/>
            <person name="Imamovic A."/>
            <person name="Larimer J."/>
            <person name="McCowan C."/>
            <person name="Murphy C."/>
            <person name="Neiman D."/>
            <person name="Pearson M."/>
            <person name="Priest M."/>
            <person name="Roberts A."/>
            <person name="Saif S."/>
            <person name="Shea T."/>
            <person name="Sisk P."/>
            <person name="Sykes S."/>
            <person name="Wortman J."/>
            <person name="Nusbaum C."/>
            <person name="Birren B."/>
        </authorList>
    </citation>
    <scope>NUCLEOTIDE SEQUENCE [LARGE SCALE GENOMIC DNA]</scope>
    <source>
        <strain evidence="4 5">NIPH 991</strain>
    </source>
</reference>
<feature type="binding site" evidence="3">
    <location>
        <begin position="97"/>
        <end position="100"/>
    </location>
    <ligand>
        <name>substrate</name>
    </ligand>
</feature>
<comment type="function">
    <text evidence="3">Catalyzes the reversible conversion of ribose-5-phosphate to ribulose 5-phosphate.</text>
</comment>
<feature type="active site" description="Proton acceptor" evidence="3">
    <location>
        <position position="119"/>
    </location>
</feature>
<comment type="subunit">
    <text evidence="3">Homodimer.</text>
</comment>
<dbReference type="InterPro" id="IPR037171">
    <property type="entry name" value="NagB/RpiA_transferase-like"/>
</dbReference>
<evidence type="ECO:0000313" key="4">
    <source>
        <dbReference type="EMBL" id="ENV16015.1"/>
    </source>
</evidence>
<dbReference type="PATRIC" id="fig|1217656.3.peg.2893"/>
<comment type="catalytic activity">
    <reaction evidence="1 3">
        <text>aldehydo-D-ribose 5-phosphate = D-ribulose 5-phosphate</text>
        <dbReference type="Rhea" id="RHEA:14657"/>
        <dbReference type="ChEBI" id="CHEBI:58121"/>
        <dbReference type="ChEBI" id="CHEBI:58273"/>
        <dbReference type="EC" id="5.3.1.6"/>
    </reaction>
</comment>
<dbReference type="Pfam" id="PF06026">
    <property type="entry name" value="Rib_5-P_isom_A"/>
    <property type="match status" value="1"/>
</dbReference>
<keyword evidence="5" id="KW-1185">Reference proteome</keyword>